<dbReference type="Proteomes" id="UP000694546">
    <property type="component" value="Chromosome 22"/>
</dbReference>
<dbReference type="Gene3D" id="3.80.10.10">
    <property type="entry name" value="Ribonuclease Inhibitor"/>
    <property type="match status" value="1"/>
</dbReference>
<dbReference type="Pfam" id="PF13516">
    <property type="entry name" value="LRR_6"/>
    <property type="match status" value="1"/>
</dbReference>
<dbReference type="AlphaFoldDB" id="A0A8C5F7Y2"/>
<evidence type="ECO:0008006" key="3">
    <source>
        <dbReference type="Google" id="ProtNLM"/>
    </source>
</evidence>
<evidence type="ECO:0000313" key="2">
    <source>
        <dbReference type="Proteomes" id="UP000694546"/>
    </source>
</evidence>
<organism evidence="1 2">
    <name type="scientific">Gadus morhua</name>
    <name type="common">Atlantic cod</name>
    <dbReference type="NCBI Taxonomy" id="8049"/>
    <lineage>
        <taxon>Eukaryota</taxon>
        <taxon>Metazoa</taxon>
        <taxon>Chordata</taxon>
        <taxon>Craniata</taxon>
        <taxon>Vertebrata</taxon>
        <taxon>Euteleostomi</taxon>
        <taxon>Actinopterygii</taxon>
        <taxon>Neopterygii</taxon>
        <taxon>Teleostei</taxon>
        <taxon>Neoteleostei</taxon>
        <taxon>Acanthomorphata</taxon>
        <taxon>Zeiogadaria</taxon>
        <taxon>Gadariae</taxon>
        <taxon>Gadiformes</taxon>
        <taxon>Gadoidei</taxon>
        <taxon>Gadidae</taxon>
        <taxon>Gadus</taxon>
    </lineage>
</organism>
<dbReference type="GO" id="GO:0031146">
    <property type="term" value="P:SCF-dependent proteasomal ubiquitin-dependent protein catabolic process"/>
    <property type="evidence" value="ECO:0007669"/>
    <property type="project" value="TreeGrafter"/>
</dbReference>
<reference evidence="1" key="1">
    <citation type="submission" date="2025-08" db="UniProtKB">
        <authorList>
            <consortium name="Ensembl"/>
        </authorList>
    </citation>
    <scope>IDENTIFICATION</scope>
</reference>
<dbReference type="InterPro" id="IPR001611">
    <property type="entry name" value="Leu-rich_rpt"/>
</dbReference>
<evidence type="ECO:0000313" key="1">
    <source>
        <dbReference type="Ensembl" id="ENSGMOP00000014427.2"/>
    </source>
</evidence>
<dbReference type="PANTHER" id="PTHR13318:SF190">
    <property type="entry name" value="PARTNER OF PAIRED, ISOFORM B"/>
    <property type="match status" value="1"/>
</dbReference>
<name>A0A8C5F7Y2_GADMO</name>
<dbReference type="SUPFAM" id="SSF52047">
    <property type="entry name" value="RNI-like"/>
    <property type="match status" value="1"/>
</dbReference>
<proteinExistence type="predicted"/>
<sequence>MLLAALSRGCCPDLEFLEINWNVQKGGFCELPIHIQALQHGCPKLKTFRLLNVVLGRKTIRNAEVSALGFPRLEELCMATSSSCPTSDRDLWDLLLASPKLRVLDLRGCFYISAPGLAALPCEGQLNDGSFGTDLHKLTEKWSRSLRELDLANQLFSEEDLELALGHLARAPDADTLRSLNLSGTRISSTALNYLNVTSCRNLPRGQKRVHRGHEEISQLLVKPLVSSSESDRI</sequence>
<dbReference type="GO" id="GO:0019005">
    <property type="term" value="C:SCF ubiquitin ligase complex"/>
    <property type="evidence" value="ECO:0007669"/>
    <property type="project" value="TreeGrafter"/>
</dbReference>
<dbReference type="GeneTree" id="ENSGT00390000009358"/>
<reference evidence="1" key="2">
    <citation type="submission" date="2025-09" db="UniProtKB">
        <authorList>
            <consortium name="Ensembl"/>
        </authorList>
    </citation>
    <scope>IDENTIFICATION</scope>
</reference>
<dbReference type="InterPro" id="IPR032675">
    <property type="entry name" value="LRR_dom_sf"/>
</dbReference>
<accession>A0A8C5F7Y2</accession>
<keyword evidence="2" id="KW-1185">Reference proteome</keyword>
<protein>
    <recommendedName>
        <fullName evidence="3">F-box/LRR-repeat protein 6</fullName>
    </recommendedName>
</protein>
<dbReference type="PANTHER" id="PTHR13318">
    <property type="entry name" value="PARTNER OF PAIRED, ISOFORM B-RELATED"/>
    <property type="match status" value="1"/>
</dbReference>
<gene>
    <name evidence="1" type="primary">fbxl6</name>
</gene>
<dbReference type="Ensembl" id="ENSGMOT00000014801.2">
    <property type="protein sequence ID" value="ENSGMOP00000014427.2"/>
    <property type="gene ID" value="ENSGMOG00000013480.2"/>
</dbReference>